<accession>A0A085U2E5</accession>
<protein>
    <submittedName>
        <fullName evidence="3">Membrane protein</fullName>
    </submittedName>
</protein>
<name>A0A085U2E5_YERRU</name>
<proteinExistence type="predicted"/>
<dbReference type="AlphaFoldDB" id="A0A085U2E5"/>
<evidence type="ECO:0000313" key="5">
    <source>
        <dbReference type="Proteomes" id="UP000255169"/>
    </source>
</evidence>
<dbReference type="InterPro" id="IPR058208">
    <property type="entry name" value="PACE"/>
</dbReference>
<keyword evidence="5" id="KW-1185">Reference proteome</keyword>
<dbReference type="KEGG" id="yrb:UGYR_05210"/>
<feature type="transmembrane region" description="Helical" evidence="1">
    <location>
        <begin position="109"/>
        <end position="130"/>
    </location>
</feature>
<dbReference type="GeneID" id="66880191"/>
<dbReference type="PATRIC" id="fig|29486.44.peg.3477"/>
<evidence type="ECO:0000313" key="3">
    <source>
        <dbReference type="EMBL" id="CEK28301.1"/>
    </source>
</evidence>
<gene>
    <name evidence="3" type="ORF">CSF007_12815</name>
    <name evidence="4" type="ORF">NCTC10476_03157</name>
</gene>
<dbReference type="EMBL" id="LN681231">
    <property type="protein sequence ID" value="CEK28301.1"/>
    <property type="molecule type" value="Genomic_DNA"/>
</dbReference>
<reference evidence="3" key="1">
    <citation type="journal article" date="2015" name="Genome Announc.">
        <title>Complete Genome Sequence of Yersinia ruckeri Strain CSF007-82, Etiologic Agent of Red Mouth Disease in Salmonid Fish.</title>
        <authorList>
            <person name="Nelson M.C."/>
            <person name="LaPatra S.E."/>
            <person name="Welch T.J."/>
            <person name="Graf J."/>
        </authorList>
    </citation>
    <scope>NUCLEOTIDE SEQUENCE</scope>
    <source>
        <strain evidence="3">CSF007-82</strain>
    </source>
</reference>
<feature type="transmembrane region" description="Helical" evidence="1">
    <location>
        <begin position="39"/>
        <end position="59"/>
    </location>
</feature>
<organism evidence="3">
    <name type="scientific">Yersinia ruckeri</name>
    <dbReference type="NCBI Taxonomy" id="29486"/>
    <lineage>
        <taxon>Bacteria</taxon>
        <taxon>Pseudomonadati</taxon>
        <taxon>Pseudomonadota</taxon>
        <taxon>Gammaproteobacteria</taxon>
        <taxon>Enterobacterales</taxon>
        <taxon>Yersiniaceae</taxon>
        <taxon>Yersinia</taxon>
    </lineage>
</organism>
<dbReference type="EMBL" id="UHJG01000001">
    <property type="protein sequence ID" value="SUQ01775.1"/>
    <property type="molecule type" value="Genomic_DNA"/>
</dbReference>
<keyword evidence="1" id="KW-1133">Transmembrane helix</keyword>
<dbReference type="OrthoDB" id="1631120at2"/>
<evidence type="ECO:0000313" key="4">
    <source>
        <dbReference type="EMBL" id="SUQ01775.1"/>
    </source>
</evidence>
<evidence type="ECO:0000256" key="1">
    <source>
        <dbReference type="SAM" id="Phobius"/>
    </source>
</evidence>
<dbReference type="NCBIfam" id="NF033665">
    <property type="entry name" value="PACE_efflu_PCE"/>
    <property type="match status" value="1"/>
</dbReference>
<evidence type="ECO:0000259" key="2">
    <source>
        <dbReference type="Pfam" id="PF05232"/>
    </source>
</evidence>
<dbReference type="Proteomes" id="UP000255169">
    <property type="component" value="Unassembled WGS sequence"/>
</dbReference>
<keyword evidence="1" id="KW-0472">Membrane</keyword>
<reference evidence="4 5" key="2">
    <citation type="submission" date="2018-06" db="EMBL/GenBank/DDBJ databases">
        <authorList>
            <consortium name="Pathogen Informatics"/>
            <person name="Doyle S."/>
        </authorList>
    </citation>
    <scope>NUCLEOTIDE SEQUENCE [LARGE SCALE GENOMIC DNA]</scope>
    <source>
        <strain evidence="4 5">NCTC10476</strain>
    </source>
</reference>
<dbReference type="InterPro" id="IPR007896">
    <property type="entry name" value="BTP_bacteria"/>
</dbReference>
<feature type="transmembrane region" description="Helical" evidence="1">
    <location>
        <begin position="12"/>
        <end position="33"/>
    </location>
</feature>
<keyword evidence="1" id="KW-0812">Transmembrane</keyword>
<dbReference type="RefSeq" id="WP_004717931.1">
    <property type="nucleotide sequence ID" value="NZ_CABIHR010000035.1"/>
</dbReference>
<dbReference type="NCBIfam" id="NF033664">
    <property type="entry name" value="PACE_transport"/>
    <property type="match status" value="1"/>
</dbReference>
<dbReference type="STRING" id="29486.UGYR_05210"/>
<feature type="domain" description="Chlorhexidine efflux transporter" evidence="2">
    <location>
        <begin position="6"/>
        <end position="68"/>
    </location>
</feature>
<feature type="domain" description="Chlorhexidine efflux transporter" evidence="2">
    <location>
        <begin position="74"/>
        <end position="137"/>
    </location>
</feature>
<sequence length="158" mass="18146">MPVHHKSFIERIIHAVGFEVIAVGICAPLGAWLLNRSVLQIGTLAVMLSTVAMLWNIIYNSLFDRIWPVSCVAKTLRVRIWHAFGFEAGFVLIGVPIAAWMLGISWRQAFMLEIGFFLFFLPYTMAYNWLYDTLRARVIASRHQRKEKLAAYQNNSQD</sequence>
<dbReference type="Pfam" id="PF05232">
    <property type="entry name" value="BTP"/>
    <property type="match status" value="2"/>
</dbReference>
<dbReference type="eggNOG" id="COG4125">
    <property type="taxonomic scope" value="Bacteria"/>
</dbReference>
<feature type="transmembrane region" description="Helical" evidence="1">
    <location>
        <begin position="80"/>
        <end position="103"/>
    </location>
</feature>